<evidence type="ECO:0000256" key="2">
    <source>
        <dbReference type="SAM" id="SignalP"/>
    </source>
</evidence>
<evidence type="ECO:0000256" key="1">
    <source>
        <dbReference type="SAM" id="MobiDB-lite"/>
    </source>
</evidence>
<proteinExistence type="predicted"/>
<dbReference type="EMBL" id="BAAALN010000007">
    <property type="protein sequence ID" value="GAA1242284.1"/>
    <property type="molecule type" value="Genomic_DNA"/>
</dbReference>
<feature type="chain" id="PRO_5046256272" evidence="2">
    <location>
        <begin position="24"/>
        <end position="53"/>
    </location>
</feature>
<keyword evidence="4" id="KW-1185">Reference proteome</keyword>
<feature type="signal peptide" evidence="2">
    <location>
        <begin position="1"/>
        <end position="23"/>
    </location>
</feature>
<feature type="compositionally biased region" description="Polar residues" evidence="1">
    <location>
        <begin position="25"/>
        <end position="37"/>
    </location>
</feature>
<accession>A0ABP4GXW1</accession>
<comment type="caution">
    <text evidence="3">The sequence shown here is derived from an EMBL/GenBank/DDBJ whole genome shotgun (WGS) entry which is preliminary data.</text>
</comment>
<feature type="compositionally biased region" description="Basic and acidic residues" evidence="1">
    <location>
        <begin position="44"/>
        <end position="53"/>
    </location>
</feature>
<feature type="region of interest" description="Disordered" evidence="1">
    <location>
        <begin position="22"/>
        <end position="53"/>
    </location>
</feature>
<organism evidence="3 4">
    <name type="scientific">Prauserella halophila</name>
    <dbReference type="NCBI Taxonomy" id="185641"/>
    <lineage>
        <taxon>Bacteria</taxon>
        <taxon>Bacillati</taxon>
        <taxon>Actinomycetota</taxon>
        <taxon>Actinomycetes</taxon>
        <taxon>Pseudonocardiales</taxon>
        <taxon>Pseudonocardiaceae</taxon>
        <taxon>Prauserella</taxon>
    </lineage>
</organism>
<dbReference type="RefSeq" id="WP_253864503.1">
    <property type="nucleotide sequence ID" value="NZ_BAAALN010000007.1"/>
</dbReference>
<evidence type="ECO:0000313" key="4">
    <source>
        <dbReference type="Proteomes" id="UP001500653"/>
    </source>
</evidence>
<protein>
    <submittedName>
        <fullName evidence="3">Uncharacterized protein</fullName>
    </submittedName>
</protein>
<sequence>MRKSAATALLTAVAAAGLAPATAASEPNTAGQTTAAGSVNLEKVTWEESRRSN</sequence>
<reference evidence="4" key="1">
    <citation type="journal article" date="2019" name="Int. J. Syst. Evol. Microbiol.">
        <title>The Global Catalogue of Microorganisms (GCM) 10K type strain sequencing project: providing services to taxonomists for standard genome sequencing and annotation.</title>
        <authorList>
            <consortium name="The Broad Institute Genomics Platform"/>
            <consortium name="The Broad Institute Genome Sequencing Center for Infectious Disease"/>
            <person name="Wu L."/>
            <person name="Ma J."/>
        </authorList>
    </citation>
    <scope>NUCLEOTIDE SEQUENCE [LARGE SCALE GENOMIC DNA]</scope>
    <source>
        <strain evidence="4">JCM 13023</strain>
    </source>
</reference>
<gene>
    <name evidence="3" type="ORF">GCM10009676_29510</name>
</gene>
<dbReference type="Proteomes" id="UP001500653">
    <property type="component" value="Unassembled WGS sequence"/>
</dbReference>
<keyword evidence="2" id="KW-0732">Signal</keyword>
<name>A0ABP4GXW1_9PSEU</name>
<evidence type="ECO:0000313" key="3">
    <source>
        <dbReference type="EMBL" id="GAA1242284.1"/>
    </source>
</evidence>